<organism evidence="2 3">
    <name type="scientific">Phenylobacterium haematophilum</name>
    <dbReference type="NCBI Taxonomy" id="98513"/>
    <lineage>
        <taxon>Bacteria</taxon>
        <taxon>Pseudomonadati</taxon>
        <taxon>Pseudomonadota</taxon>
        <taxon>Alphaproteobacteria</taxon>
        <taxon>Caulobacterales</taxon>
        <taxon>Caulobacteraceae</taxon>
        <taxon>Phenylobacterium</taxon>
    </lineage>
</organism>
<gene>
    <name evidence="2" type="ORF">GGQ61_001421</name>
</gene>
<dbReference type="Pfam" id="PF13480">
    <property type="entry name" value="Acetyltransf_6"/>
    <property type="match status" value="1"/>
</dbReference>
<comment type="caution">
    <text evidence="2">The sequence shown here is derived from an EMBL/GenBank/DDBJ whole genome shotgun (WGS) entry which is preliminary data.</text>
</comment>
<dbReference type="SUPFAM" id="SSF55729">
    <property type="entry name" value="Acyl-CoA N-acyltransferases (Nat)"/>
    <property type="match status" value="1"/>
</dbReference>
<protein>
    <submittedName>
        <fullName evidence="2">CelD/BcsL family acetyltransferase involved in cellulose biosynthesis</fullName>
    </submittedName>
</protein>
<dbReference type="InterPro" id="IPR016181">
    <property type="entry name" value="Acyl_CoA_acyltransferase"/>
</dbReference>
<accession>A0A839ZXC6</accession>
<dbReference type="GO" id="GO:0016740">
    <property type="term" value="F:transferase activity"/>
    <property type="evidence" value="ECO:0007669"/>
    <property type="project" value="UniProtKB-KW"/>
</dbReference>
<keyword evidence="3" id="KW-1185">Reference proteome</keyword>
<reference evidence="2 3" key="1">
    <citation type="submission" date="2020-08" db="EMBL/GenBank/DDBJ databases">
        <title>Genomic Encyclopedia of Type Strains, Phase IV (KMG-IV): sequencing the most valuable type-strain genomes for metagenomic binning, comparative biology and taxonomic classification.</title>
        <authorList>
            <person name="Goeker M."/>
        </authorList>
    </citation>
    <scope>NUCLEOTIDE SEQUENCE [LARGE SCALE GENOMIC DNA]</scope>
    <source>
        <strain evidence="2 3">DSM 21793</strain>
    </source>
</reference>
<dbReference type="Gene3D" id="3.40.630.30">
    <property type="match status" value="1"/>
</dbReference>
<evidence type="ECO:0000259" key="1">
    <source>
        <dbReference type="Pfam" id="PF13480"/>
    </source>
</evidence>
<name>A0A839ZXC6_9CAUL</name>
<feature type="domain" description="BioF2-like acetyltransferase" evidence="1">
    <location>
        <begin position="160"/>
        <end position="298"/>
    </location>
</feature>
<dbReference type="RefSeq" id="WP_183771039.1">
    <property type="nucleotide sequence ID" value="NZ_JACIDK010000002.1"/>
</dbReference>
<dbReference type="EMBL" id="JACIDK010000002">
    <property type="protein sequence ID" value="MBB3890704.1"/>
    <property type="molecule type" value="Genomic_DNA"/>
</dbReference>
<sequence>MDIDVVSPQDLSPASLDRWAALQNGVLDSPFLSPQWTRAVDHAQRGGRRSIEVAVLKQDGREVGYFPARVGSVIAMPVGAPMCDYQGLVAEPGVQVDPKALVQALGVQRLDFTHMLEDQASFAGHGRGRALSHVVDVRGGYGAYEAERKAAGKSVLKDSDKKRRKVVREVGEATFQAFSRSRTDFDRLLAWKSAQYRATGQTDIFQTEWTLALLRDLFESRDPDFGAALFTLHFGDRLAAVHLHLHGRHTIHGWLIAHDPEFERYSPGILLFQDILRWMDDTPYNRLDLGAGDYRFKRELANDGLWVVDGFVGVPSPAALARRAAYGVRRAAEALPLGRASALPGKAMRRMDVWRGLR</sequence>
<evidence type="ECO:0000313" key="2">
    <source>
        <dbReference type="EMBL" id="MBB3890704.1"/>
    </source>
</evidence>
<proteinExistence type="predicted"/>
<dbReference type="InterPro" id="IPR038740">
    <property type="entry name" value="BioF2-like_GNAT_dom"/>
</dbReference>
<dbReference type="Proteomes" id="UP000530564">
    <property type="component" value="Unassembled WGS sequence"/>
</dbReference>
<evidence type="ECO:0000313" key="3">
    <source>
        <dbReference type="Proteomes" id="UP000530564"/>
    </source>
</evidence>
<keyword evidence="2" id="KW-0808">Transferase</keyword>
<dbReference type="AlphaFoldDB" id="A0A839ZXC6"/>